<dbReference type="EMBL" id="GBHO01026788">
    <property type="protein sequence ID" value="JAG16816.1"/>
    <property type="molecule type" value="Transcribed_RNA"/>
</dbReference>
<reference evidence="4" key="1">
    <citation type="journal article" date="2014" name="PLoS ONE">
        <title>Transcriptome-Based Identification of ABC Transporters in the Western Tarnished Plant Bug Lygus hesperus.</title>
        <authorList>
            <person name="Hull J.J."/>
            <person name="Chaney K."/>
            <person name="Geib S.M."/>
            <person name="Fabrick J.A."/>
            <person name="Brent C.S."/>
            <person name="Walsh D."/>
            <person name="Lavine L.C."/>
        </authorList>
    </citation>
    <scope>NUCLEOTIDE SEQUENCE</scope>
</reference>
<feature type="non-terminal residue" evidence="4">
    <location>
        <position position="159"/>
    </location>
</feature>
<feature type="compositionally biased region" description="Pro residues" evidence="1">
    <location>
        <begin position="50"/>
        <end position="61"/>
    </location>
</feature>
<proteinExistence type="predicted"/>
<evidence type="ECO:0000256" key="1">
    <source>
        <dbReference type="SAM" id="MobiDB-lite"/>
    </source>
</evidence>
<evidence type="ECO:0000313" key="4">
    <source>
        <dbReference type="EMBL" id="JAG16817.1"/>
    </source>
</evidence>
<name>A0A0A9X7V5_LYGHE</name>
<gene>
    <name evidence="3" type="ORF">CM83_13119</name>
    <name evidence="4" type="ORF">CM83_13120</name>
</gene>
<sequence>MSRKELRMARKTWREHSKTYREKIKRNDDVSGNNSPIPLLESASCQESPEPQPLQLPPSQTPQPSRQALAGKKWAASERKRKNQKVEAPQERISLLEKKLEAQKKKDYRLKSSVASNSKSPGKFVKNVMRQNDPKILRIYLVTIVIIMRDFYYFMSKRS</sequence>
<feature type="region of interest" description="Disordered" evidence="1">
    <location>
        <begin position="1"/>
        <end position="90"/>
    </location>
</feature>
<evidence type="ECO:0000313" key="3">
    <source>
        <dbReference type="EMBL" id="JAG16816.1"/>
    </source>
</evidence>
<organism evidence="4">
    <name type="scientific">Lygus hesperus</name>
    <name type="common">Western plant bug</name>
    <dbReference type="NCBI Taxonomy" id="30085"/>
    <lineage>
        <taxon>Eukaryota</taxon>
        <taxon>Metazoa</taxon>
        <taxon>Ecdysozoa</taxon>
        <taxon>Arthropoda</taxon>
        <taxon>Hexapoda</taxon>
        <taxon>Insecta</taxon>
        <taxon>Pterygota</taxon>
        <taxon>Neoptera</taxon>
        <taxon>Paraneoptera</taxon>
        <taxon>Hemiptera</taxon>
        <taxon>Heteroptera</taxon>
        <taxon>Panheteroptera</taxon>
        <taxon>Cimicomorpha</taxon>
        <taxon>Miridae</taxon>
        <taxon>Mirini</taxon>
        <taxon>Lygus</taxon>
    </lineage>
</organism>
<feature type="compositionally biased region" description="Basic and acidic residues" evidence="1">
    <location>
        <begin position="1"/>
        <end position="29"/>
    </location>
</feature>
<reference evidence="4" key="2">
    <citation type="submission" date="2014-07" db="EMBL/GenBank/DDBJ databases">
        <authorList>
            <person name="Hull J."/>
        </authorList>
    </citation>
    <scope>NUCLEOTIDE SEQUENCE</scope>
</reference>
<dbReference type="EMBL" id="GBHO01026787">
    <property type="protein sequence ID" value="JAG16817.1"/>
    <property type="molecule type" value="Transcribed_RNA"/>
</dbReference>
<keyword evidence="2" id="KW-0472">Membrane</keyword>
<protein>
    <submittedName>
        <fullName evidence="4">Uncharacterized protein</fullName>
    </submittedName>
</protein>
<accession>A0A0A9X7V5</accession>
<evidence type="ECO:0000256" key="2">
    <source>
        <dbReference type="SAM" id="Phobius"/>
    </source>
</evidence>
<keyword evidence="2" id="KW-0812">Transmembrane</keyword>
<dbReference type="AlphaFoldDB" id="A0A0A9X7V5"/>
<keyword evidence="2" id="KW-1133">Transmembrane helix</keyword>
<feature type="transmembrane region" description="Helical" evidence="2">
    <location>
        <begin position="136"/>
        <end position="155"/>
    </location>
</feature>